<evidence type="ECO:0000259" key="1">
    <source>
        <dbReference type="SMART" id="SM00871"/>
    </source>
</evidence>
<evidence type="ECO:0000313" key="3">
    <source>
        <dbReference type="Proteomes" id="UP000321558"/>
    </source>
</evidence>
<dbReference type="Pfam" id="PF14526">
    <property type="entry name" value="Cass2"/>
    <property type="match status" value="1"/>
</dbReference>
<protein>
    <submittedName>
        <fullName evidence="2">Putative transcriptional regulator protein YobU</fullName>
    </submittedName>
</protein>
<dbReference type="InterPro" id="IPR011256">
    <property type="entry name" value="Reg_factor_effector_dom_sf"/>
</dbReference>
<dbReference type="Proteomes" id="UP000321558">
    <property type="component" value="Unassembled WGS sequence"/>
</dbReference>
<dbReference type="InterPro" id="IPR010499">
    <property type="entry name" value="AraC_E-bd"/>
</dbReference>
<keyword evidence="3" id="KW-1185">Reference proteome</keyword>
<dbReference type="SMART" id="SM00871">
    <property type="entry name" value="AraC_E_bind"/>
    <property type="match status" value="1"/>
</dbReference>
<comment type="caution">
    <text evidence="2">The sequence shown here is derived from an EMBL/GenBank/DDBJ whole genome shotgun (WGS) entry which is preliminary data.</text>
</comment>
<dbReference type="AlphaFoldDB" id="A0A511ZIA2"/>
<dbReference type="PANTHER" id="PTHR36444">
    <property type="entry name" value="TRANSCRIPTIONAL REGULATOR PROTEIN YOBU-RELATED"/>
    <property type="match status" value="1"/>
</dbReference>
<reference evidence="2 3" key="1">
    <citation type="submission" date="2019-07" db="EMBL/GenBank/DDBJ databases">
        <title>Whole genome shotgun sequence of Oceanobacillus sojae NBRC 105379.</title>
        <authorList>
            <person name="Hosoyama A."/>
            <person name="Uohara A."/>
            <person name="Ohji S."/>
            <person name="Ichikawa N."/>
        </authorList>
    </citation>
    <scope>NUCLEOTIDE SEQUENCE [LARGE SCALE GENOMIC DNA]</scope>
    <source>
        <strain evidence="2 3">NBRC 105379</strain>
    </source>
</reference>
<dbReference type="EMBL" id="BJYM01000007">
    <property type="protein sequence ID" value="GEN87176.1"/>
    <property type="molecule type" value="Genomic_DNA"/>
</dbReference>
<proteinExistence type="predicted"/>
<dbReference type="RefSeq" id="WP_147210187.1">
    <property type="nucleotide sequence ID" value="NZ_BJYM01000007.1"/>
</dbReference>
<dbReference type="SUPFAM" id="SSF55136">
    <property type="entry name" value="Probable bacterial effector-binding domain"/>
    <property type="match status" value="1"/>
</dbReference>
<dbReference type="OrthoDB" id="9801008at2"/>
<dbReference type="InterPro" id="IPR029441">
    <property type="entry name" value="Cass2"/>
</dbReference>
<sequence>MKQDKSAVNIKPLRMEKRPAFTLAGVSMITTNEAEQSGNGKIGSLFERFFTDNIGEKLDVNIREAGYYGCYFHYQQEEKGTYEIMLSVQIMEDSVVQNVEGIQTYTLPEATYAVFVTEKGPIAEKVPQAWAAIWEWQQLPENIRTFTGDFEYYAGDIDPANGQVEIYIAIE</sequence>
<evidence type="ECO:0000313" key="2">
    <source>
        <dbReference type="EMBL" id="GEN87176.1"/>
    </source>
</evidence>
<gene>
    <name evidence="2" type="primary">yobU</name>
    <name evidence="2" type="ORF">OSO01_19150</name>
</gene>
<name>A0A511ZIA2_9BACI</name>
<dbReference type="STRING" id="582851.GCA_900162665_01226"/>
<feature type="domain" description="AraC effector-binding" evidence="1">
    <location>
        <begin position="11"/>
        <end position="171"/>
    </location>
</feature>
<dbReference type="Gene3D" id="3.20.80.10">
    <property type="entry name" value="Regulatory factor, effector binding domain"/>
    <property type="match status" value="1"/>
</dbReference>
<organism evidence="2 3">
    <name type="scientific">Oceanobacillus sojae</name>
    <dbReference type="NCBI Taxonomy" id="582851"/>
    <lineage>
        <taxon>Bacteria</taxon>
        <taxon>Bacillati</taxon>
        <taxon>Bacillota</taxon>
        <taxon>Bacilli</taxon>
        <taxon>Bacillales</taxon>
        <taxon>Bacillaceae</taxon>
        <taxon>Oceanobacillus</taxon>
    </lineage>
</organism>
<dbReference type="PANTHER" id="PTHR36444:SF2">
    <property type="entry name" value="TRANSCRIPTIONAL REGULATOR PROTEIN YOBU-RELATED"/>
    <property type="match status" value="1"/>
</dbReference>
<dbReference type="InterPro" id="IPR053182">
    <property type="entry name" value="YobU-like_regulator"/>
</dbReference>
<accession>A0A511ZIA2</accession>